<reference evidence="3 4" key="1">
    <citation type="submission" date="2020-11" db="EMBL/GenBank/DDBJ databases">
        <title>genome sequence of strain KACC 18849.</title>
        <authorList>
            <person name="Gao J."/>
            <person name="Zhang X."/>
        </authorList>
    </citation>
    <scope>NUCLEOTIDE SEQUENCE [LARGE SCALE GENOMIC DNA]</scope>
    <source>
        <strain evidence="3 4">KACC 18849</strain>
    </source>
</reference>
<dbReference type="InterPro" id="IPR050769">
    <property type="entry name" value="NAT_camello-type"/>
</dbReference>
<dbReference type="PROSITE" id="PS51186">
    <property type="entry name" value="GNAT"/>
    <property type="match status" value="1"/>
</dbReference>
<evidence type="ECO:0000256" key="1">
    <source>
        <dbReference type="ARBA" id="ARBA00022679"/>
    </source>
</evidence>
<dbReference type="Pfam" id="PF00583">
    <property type="entry name" value="Acetyltransf_1"/>
    <property type="match status" value="1"/>
</dbReference>
<dbReference type="InterPro" id="IPR016181">
    <property type="entry name" value="Acyl_CoA_acyltransferase"/>
</dbReference>
<sequence length="165" mass="18047">MTIASFAPEHAQAVGALIVSIQREEFGLPITLADQPDLADIPGFYQAYGGFWVAEEDGAVVGSIGLRRFAPKDGALRKMFVDKAFRGRDLGVAAGLVETLLAFARTEGFERIWLGTTTAFQAAHRFYDKQGFTRVTADDLPPGFPRMALDTIFYRLDLASEPTKA</sequence>
<proteinExistence type="predicted"/>
<accession>A0ABS0T0Z2</accession>
<evidence type="ECO:0000313" key="3">
    <source>
        <dbReference type="EMBL" id="MBI1685538.1"/>
    </source>
</evidence>
<dbReference type="Proteomes" id="UP000639859">
    <property type="component" value="Unassembled WGS sequence"/>
</dbReference>
<keyword evidence="1" id="KW-0808">Transferase</keyword>
<dbReference type="PANTHER" id="PTHR13947">
    <property type="entry name" value="GNAT FAMILY N-ACETYLTRANSFERASE"/>
    <property type="match status" value="1"/>
</dbReference>
<dbReference type="CDD" id="cd04301">
    <property type="entry name" value="NAT_SF"/>
    <property type="match status" value="1"/>
</dbReference>
<dbReference type="PANTHER" id="PTHR13947:SF37">
    <property type="entry name" value="LD18367P"/>
    <property type="match status" value="1"/>
</dbReference>
<evidence type="ECO:0000259" key="2">
    <source>
        <dbReference type="PROSITE" id="PS51186"/>
    </source>
</evidence>
<feature type="domain" description="N-acetyltransferase" evidence="2">
    <location>
        <begin position="1"/>
        <end position="159"/>
    </location>
</feature>
<evidence type="ECO:0000313" key="4">
    <source>
        <dbReference type="Proteomes" id="UP000639859"/>
    </source>
</evidence>
<name>A0ABS0T0Z2_9CAUL</name>
<dbReference type="InterPro" id="IPR000182">
    <property type="entry name" value="GNAT_dom"/>
</dbReference>
<dbReference type="SUPFAM" id="SSF55729">
    <property type="entry name" value="Acyl-CoA N-acyltransferases (Nat)"/>
    <property type="match status" value="1"/>
</dbReference>
<gene>
    <name evidence="3" type="ORF">I4Q42_17855</name>
</gene>
<dbReference type="Gene3D" id="3.40.630.30">
    <property type="match status" value="1"/>
</dbReference>
<organism evidence="3 4">
    <name type="scientific">Caulobacter hibisci</name>
    <dbReference type="NCBI Taxonomy" id="2035993"/>
    <lineage>
        <taxon>Bacteria</taxon>
        <taxon>Pseudomonadati</taxon>
        <taxon>Pseudomonadota</taxon>
        <taxon>Alphaproteobacteria</taxon>
        <taxon>Caulobacterales</taxon>
        <taxon>Caulobacteraceae</taxon>
        <taxon>Caulobacter</taxon>
    </lineage>
</organism>
<comment type="caution">
    <text evidence="3">The sequence shown here is derived from an EMBL/GenBank/DDBJ whole genome shotgun (WGS) entry which is preliminary data.</text>
</comment>
<dbReference type="EMBL" id="JADWOX010000013">
    <property type="protein sequence ID" value="MBI1685538.1"/>
    <property type="molecule type" value="Genomic_DNA"/>
</dbReference>
<keyword evidence="4" id="KW-1185">Reference proteome</keyword>
<dbReference type="RefSeq" id="WP_198577441.1">
    <property type="nucleotide sequence ID" value="NZ_JADWOX010000013.1"/>
</dbReference>
<protein>
    <submittedName>
        <fullName evidence="3">GNAT family N-acetyltransferase</fullName>
    </submittedName>
</protein>